<evidence type="ECO:0000313" key="3">
    <source>
        <dbReference type="Proteomes" id="UP000036403"/>
    </source>
</evidence>
<comment type="caution">
    <text evidence="2">The sequence shown here is derived from an EMBL/GenBank/DDBJ whole genome shotgun (WGS) entry which is preliminary data.</text>
</comment>
<dbReference type="Proteomes" id="UP000036403">
    <property type="component" value="Unassembled WGS sequence"/>
</dbReference>
<evidence type="ECO:0000313" key="2">
    <source>
        <dbReference type="EMBL" id="KMQ90546.1"/>
    </source>
</evidence>
<evidence type="ECO:0000256" key="1">
    <source>
        <dbReference type="SAM" id="MobiDB-lite"/>
    </source>
</evidence>
<dbReference type="EMBL" id="LBMM01006509">
    <property type="protein sequence ID" value="KMQ90546.1"/>
    <property type="molecule type" value="Genomic_DNA"/>
</dbReference>
<feature type="non-terminal residue" evidence="2">
    <location>
        <position position="1"/>
    </location>
</feature>
<feature type="compositionally biased region" description="Polar residues" evidence="1">
    <location>
        <begin position="55"/>
        <end position="76"/>
    </location>
</feature>
<protein>
    <submittedName>
        <fullName evidence="2">Uncharacterized protein</fullName>
    </submittedName>
</protein>
<feature type="region of interest" description="Disordered" evidence="1">
    <location>
        <begin position="53"/>
        <end position="76"/>
    </location>
</feature>
<dbReference type="AlphaFoldDB" id="A0A0J7KJW7"/>
<proteinExistence type="predicted"/>
<accession>A0A0J7KJW7</accession>
<sequence>CTDVTERIRHGYGTDMSESTLRALNALGHFIKECKAGSCKQCSGKHNTLIHFDKPTSSQVTGNEDNSSGPVFTQSN</sequence>
<keyword evidence="3" id="KW-1185">Reference proteome</keyword>
<name>A0A0J7KJW7_LASNI</name>
<dbReference type="OrthoDB" id="8066216at2759"/>
<gene>
    <name evidence="2" type="ORF">RF55_9683</name>
</gene>
<organism evidence="2 3">
    <name type="scientific">Lasius niger</name>
    <name type="common">Black garden ant</name>
    <dbReference type="NCBI Taxonomy" id="67767"/>
    <lineage>
        <taxon>Eukaryota</taxon>
        <taxon>Metazoa</taxon>
        <taxon>Ecdysozoa</taxon>
        <taxon>Arthropoda</taxon>
        <taxon>Hexapoda</taxon>
        <taxon>Insecta</taxon>
        <taxon>Pterygota</taxon>
        <taxon>Neoptera</taxon>
        <taxon>Endopterygota</taxon>
        <taxon>Hymenoptera</taxon>
        <taxon>Apocrita</taxon>
        <taxon>Aculeata</taxon>
        <taxon>Formicoidea</taxon>
        <taxon>Formicidae</taxon>
        <taxon>Formicinae</taxon>
        <taxon>Lasius</taxon>
        <taxon>Lasius</taxon>
    </lineage>
</organism>
<dbReference type="PaxDb" id="67767-A0A0J7KJW7"/>
<reference evidence="2 3" key="1">
    <citation type="submission" date="2015-04" db="EMBL/GenBank/DDBJ databases">
        <title>Lasius niger genome sequencing.</title>
        <authorList>
            <person name="Konorov E.A."/>
            <person name="Nikitin M.A."/>
            <person name="Kirill M.V."/>
            <person name="Chang P."/>
        </authorList>
    </citation>
    <scope>NUCLEOTIDE SEQUENCE [LARGE SCALE GENOMIC DNA]</scope>
    <source>
        <tissue evidence="2">Whole</tissue>
    </source>
</reference>